<keyword evidence="3" id="KW-1185">Reference proteome</keyword>
<dbReference type="AlphaFoldDB" id="Q4DWL6"/>
<feature type="transmembrane region" description="Helical" evidence="1">
    <location>
        <begin position="505"/>
        <end position="528"/>
    </location>
</feature>
<evidence type="ECO:0000313" key="2">
    <source>
        <dbReference type="EMBL" id="EAN96890.1"/>
    </source>
</evidence>
<keyword evidence="1" id="KW-0472">Membrane</keyword>
<dbReference type="KEGG" id="tcr:506755.10"/>
<protein>
    <submittedName>
        <fullName evidence="2">Uncharacterized protein</fullName>
    </submittedName>
</protein>
<keyword evidence="1" id="KW-0812">Transmembrane</keyword>
<evidence type="ECO:0000313" key="3">
    <source>
        <dbReference type="Proteomes" id="UP000002296"/>
    </source>
</evidence>
<dbReference type="eggNOG" id="ENOG502SAYV">
    <property type="taxonomic scope" value="Eukaryota"/>
</dbReference>
<feature type="transmembrane region" description="Helical" evidence="1">
    <location>
        <begin position="60"/>
        <end position="93"/>
    </location>
</feature>
<dbReference type="GeneID" id="3551071"/>
<proteinExistence type="predicted"/>
<reference evidence="2 3" key="1">
    <citation type="journal article" date="2005" name="Science">
        <title>The genome sequence of Trypanosoma cruzi, etiologic agent of Chagas disease.</title>
        <authorList>
            <person name="El-Sayed N.M."/>
            <person name="Myler P.J."/>
            <person name="Bartholomeu D.C."/>
            <person name="Nilsson D."/>
            <person name="Aggarwal G."/>
            <person name="Tran A.N."/>
            <person name="Ghedin E."/>
            <person name="Worthey E.A."/>
            <person name="Delcher A.L."/>
            <person name="Blandin G."/>
            <person name="Westenberger S.J."/>
            <person name="Caler E."/>
            <person name="Cerqueira G.C."/>
            <person name="Branche C."/>
            <person name="Haas B."/>
            <person name="Anupama A."/>
            <person name="Arner E."/>
            <person name="Aslund L."/>
            <person name="Attipoe P."/>
            <person name="Bontempi E."/>
            <person name="Bringaud F."/>
            <person name="Burton P."/>
            <person name="Cadag E."/>
            <person name="Campbell D.A."/>
            <person name="Carrington M."/>
            <person name="Crabtree J."/>
            <person name="Darban H."/>
            <person name="da Silveira J.F."/>
            <person name="de Jong P."/>
            <person name="Edwards K."/>
            <person name="Englund P.T."/>
            <person name="Fazelina G."/>
            <person name="Feldblyum T."/>
            <person name="Ferella M."/>
            <person name="Frasch A.C."/>
            <person name="Gull K."/>
            <person name="Horn D."/>
            <person name="Hou L."/>
            <person name="Huang Y."/>
            <person name="Kindlund E."/>
            <person name="Klingbeil M."/>
            <person name="Kluge S."/>
            <person name="Koo H."/>
            <person name="Lacerda D."/>
            <person name="Levin M.J."/>
            <person name="Lorenzi H."/>
            <person name="Louie T."/>
            <person name="Machado C.R."/>
            <person name="McCulloch R."/>
            <person name="McKenna A."/>
            <person name="Mizuno Y."/>
            <person name="Mottram J.C."/>
            <person name="Nelson S."/>
            <person name="Ochaya S."/>
            <person name="Osoegawa K."/>
            <person name="Pai G."/>
            <person name="Parsons M."/>
            <person name="Pentony M."/>
            <person name="Pettersson U."/>
            <person name="Pop M."/>
            <person name="Ramirez J.L."/>
            <person name="Rinta J."/>
            <person name="Robertson L."/>
            <person name="Salzberg S.L."/>
            <person name="Sanchez D.O."/>
            <person name="Seyler A."/>
            <person name="Sharma R."/>
            <person name="Shetty J."/>
            <person name="Simpson A.J."/>
            <person name="Sisk E."/>
            <person name="Tammi M.T."/>
            <person name="Tarleton R."/>
            <person name="Teixeira S."/>
            <person name="Van Aken S."/>
            <person name="Vogt C."/>
            <person name="Ward P.N."/>
            <person name="Wickstead B."/>
            <person name="Wortman J."/>
            <person name="White O."/>
            <person name="Fraser C.M."/>
            <person name="Stuart K.D."/>
            <person name="Andersson B."/>
        </authorList>
    </citation>
    <scope>NUCLEOTIDE SEQUENCE [LARGE SCALE GENOMIC DNA]</scope>
    <source>
        <strain evidence="2 3">CL Brener</strain>
    </source>
</reference>
<accession>Q4DWL6</accession>
<dbReference type="OMA" id="LAMSHAN"/>
<sequence>MHTHTRTDTCCCVGLFLIIVVYLFITFDERFIIIILECTKRKKKTILGKRGRKKKGSHRVYRANCVAQLLAMSHANSTVVAIILILGLLLLAGTSDGQRMSLPRETYPRPAKDGVNPAAMFLRWAQLINSFVEALLNAAGPSTVADKLKRNAPTDMEGSELRAISISPNYLKAPQNGEVKRAVDPDDGLRYLLPPKRTLPPHSCWSGYLAVPTTTIFNCSSGSKTADEYSNLNDYQRAGCQHDEKVEAVCLCPIGTVWVKRRFDKEWVCYPRLLLVSARLEDKHICEDSLGKSLGLRSSYNPSDFCIHTQRKATLLLNINVSYRWTENDELADFLAAKNNLLVFGKLQYDETYITLLRGISGIPDVLSRSPKLFQFDVTPNASHLDAFGVVEGHPLQRDGAFEHVVYPFREMALLYRGQVVQKLSDSEVMNTFFSGDRNFTLQQVTRDLNQLSDSYITSGMMYMEIGFYGTIIPFGARHSHLWITFKESLPVKGNYNYDQSPSPAIIAAITFGSAVLAIIMVTVLCYLCRRQKDIDDPLLANALEKQSQMMMKKKD</sequence>
<name>Q4DWL6_TRYCC</name>
<evidence type="ECO:0000256" key="1">
    <source>
        <dbReference type="SAM" id="Phobius"/>
    </source>
</evidence>
<keyword evidence="1" id="KW-1133">Transmembrane helix</keyword>
<dbReference type="EMBL" id="AAHK01000125">
    <property type="protein sequence ID" value="EAN96890.1"/>
    <property type="molecule type" value="Genomic_DNA"/>
</dbReference>
<gene>
    <name evidence="2" type="ORF">Tc00.1047053506755.10</name>
</gene>
<dbReference type="PaxDb" id="353153-Q4DWL6"/>
<dbReference type="Proteomes" id="UP000002296">
    <property type="component" value="Unassembled WGS sequence"/>
</dbReference>
<feature type="transmembrane region" description="Helical" evidence="1">
    <location>
        <begin position="15"/>
        <end position="39"/>
    </location>
</feature>
<comment type="caution">
    <text evidence="2">The sequence shown here is derived from an EMBL/GenBank/DDBJ whole genome shotgun (WGS) entry which is preliminary data.</text>
</comment>
<organism evidence="2 3">
    <name type="scientific">Trypanosoma cruzi (strain CL Brener)</name>
    <dbReference type="NCBI Taxonomy" id="353153"/>
    <lineage>
        <taxon>Eukaryota</taxon>
        <taxon>Discoba</taxon>
        <taxon>Euglenozoa</taxon>
        <taxon>Kinetoplastea</taxon>
        <taxon>Metakinetoplastina</taxon>
        <taxon>Trypanosomatida</taxon>
        <taxon>Trypanosomatidae</taxon>
        <taxon>Trypanosoma</taxon>
        <taxon>Schizotrypanum</taxon>
    </lineage>
</organism>
<dbReference type="InParanoid" id="Q4DWL6"/>
<dbReference type="RefSeq" id="XP_818741.1">
    <property type="nucleotide sequence ID" value="XM_813648.1"/>
</dbReference>